<feature type="domain" description="PPC" evidence="1">
    <location>
        <begin position="4"/>
        <end position="141"/>
    </location>
</feature>
<dbReference type="Gene3D" id="3.30.1330.80">
    <property type="entry name" value="Hypothetical protein, similar to alpha- acetolactate decarboxylase, domain 2"/>
    <property type="match status" value="1"/>
</dbReference>
<name>A0A075FVP5_9EURY</name>
<dbReference type="CDD" id="cd11378">
    <property type="entry name" value="DUF296"/>
    <property type="match status" value="1"/>
</dbReference>
<dbReference type="Pfam" id="PF03479">
    <property type="entry name" value="PCC"/>
    <property type="match status" value="1"/>
</dbReference>
<dbReference type="PANTHER" id="PTHR34988:SF1">
    <property type="entry name" value="DNA-BINDING PROTEIN"/>
    <property type="match status" value="1"/>
</dbReference>
<protein>
    <submittedName>
        <fullName evidence="2">Putative DNA-binding protein with PD1-like DNA-binding motif</fullName>
    </submittedName>
</protein>
<keyword evidence="2" id="KW-0238">DNA-binding</keyword>
<evidence type="ECO:0000313" key="2">
    <source>
        <dbReference type="EMBL" id="AIE95770.1"/>
    </source>
</evidence>
<reference evidence="2" key="1">
    <citation type="journal article" date="2014" name="Genome Biol. Evol.">
        <title>Pangenome evidence for extensive interdomain horizontal transfer affecting lineage core and shell genes in uncultured planktonic thaumarchaeota and euryarchaeota.</title>
        <authorList>
            <person name="Deschamps P."/>
            <person name="Zivanovic Y."/>
            <person name="Moreira D."/>
            <person name="Rodriguez-Valera F."/>
            <person name="Lopez-Garcia P."/>
        </authorList>
    </citation>
    <scope>NUCLEOTIDE SEQUENCE</scope>
</reference>
<dbReference type="AlphaFoldDB" id="A0A075FVP5"/>
<dbReference type="PROSITE" id="PS51742">
    <property type="entry name" value="PPC"/>
    <property type="match status" value="1"/>
</dbReference>
<dbReference type="SUPFAM" id="SSF117856">
    <property type="entry name" value="AF0104/ALDC/Ptd012-like"/>
    <property type="match status" value="1"/>
</dbReference>
<proteinExistence type="predicted"/>
<organism evidence="2">
    <name type="scientific">uncultured marine group II/III euryarchaeote AD1000_70_A08</name>
    <dbReference type="NCBI Taxonomy" id="1457803"/>
    <lineage>
        <taxon>Archaea</taxon>
        <taxon>Methanobacteriati</taxon>
        <taxon>Methanobacteriota</taxon>
        <taxon>environmental samples</taxon>
    </lineage>
</organism>
<evidence type="ECO:0000259" key="1">
    <source>
        <dbReference type="PROSITE" id="PS51742"/>
    </source>
</evidence>
<dbReference type="GO" id="GO:0003677">
    <property type="term" value="F:DNA binding"/>
    <property type="evidence" value="ECO:0007669"/>
    <property type="project" value="UniProtKB-KW"/>
</dbReference>
<accession>A0A075FVP5</accession>
<dbReference type="PANTHER" id="PTHR34988">
    <property type="entry name" value="PROTEIN, PUTATIVE-RELATED"/>
    <property type="match status" value="1"/>
</dbReference>
<dbReference type="EMBL" id="KF900461">
    <property type="protein sequence ID" value="AIE95770.1"/>
    <property type="molecule type" value="Genomic_DNA"/>
</dbReference>
<dbReference type="InterPro" id="IPR005175">
    <property type="entry name" value="PPC_dom"/>
</dbReference>
<sequence length="142" mass="15604">MEFIREGDDVILRLDPGEEIHASIQSLAEHGIKCAAITSGIGRVRDIRIGYLDSDGVYQTLDHDGPMELLSTQGNLMPGPDGPFTHLHTIMSDNGHHVHGGHLYHATIHVVGELHLRVMDAESMNREPTNTEFVALKFCGAE</sequence>